<protein>
    <recommendedName>
        <fullName evidence="9">D-galactose/methyl-galactoside binding periplasmic protein MglB</fullName>
    </recommendedName>
</protein>
<dbReference type="PANTHER" id="PTHR30036:SF2">
    <property type="entry name" value="D-GALACTOSE_METHYL-GALACTOSIDE BINDING PERIPLASMIC PROTEIN MGLB"/>
    <property type="match status" value="1"/>
</dbReference>
<dbReference type="PROSITE" id="PS51257">
    <property type="entry name" value="PROKAR_LIPOPROTEIN"/>
    <property type="match status" value="1"/>
</dbReference>
<dbReference type="GO" id="GO:0046872">
    <property type="term" value="F:metal ion binding"/>
    <property type="evidence" value="ECO:0007669"/>
    <property type="project" value="UniProtKB-KW"/>
</dbReference>
<evidence type="ECO:0000259" key="11">
    <source>
        <dbReference type="Pfam" id="PF13407"/>
    </source>
</evidence>
<keyword evidence="7" id="KW-0106">Calcium</keyword>
<evidence type="ECO:0000313" key="13">
    <source>
        <dbReference type="Proteomes" id="UP000649345"/>
    </source>
</evidence>
<evidence type="ECO:0000256" key="1">
    <source>
        <dbReference type="ARBA" id="ARBA00004196"/>
    </source>
</evidence>
<feature type="domain" description="Periplasmic binding protein" evidence="11">
    <location>
        <begin position="58"/>
        <end position="360"/>
    </location>
</feature>
<reference evidence="12" key="1">
    <citation type="submission" date="2020-08" db="EMBL/GenBank/DDBJ databases">
        <title>Genome public.</title>
        <authorList>
            <person name="Liu C."/>
            <person name="Sun Q."/>
        </authorList>
    </citation>
    <scope>NUCLEOTIDE SEQUENCE</scope>
    <source>
        <strain evidence="12">NSJ-68</strain>
    </source>
</reference>
<accession>A0A923LC76</accession>
<evidence type="ECO:0000256" key="9">
    <source>
        <dbReference type="ARBA" id="ARBA00034344"/>
    </source>
</evidence>
<dbReference type="CDD" id="cd01539">
    <property type="entry name" value="PBP1_GGBP"/>
    <property type="match status" value="1"/>
</dbReference>
<sequence length="390" mass="40999">MKKKLLAVVLCGAMALSMLAGCGGKKEDTPAADATAEAEAGDVADAAEATGDLSDANIAVFYYTYSDTYISSVRTALDAKLDSLGVKYQNYDANNNQTTQNEQIDTALAQGANILIVNIVTSGSVDASQAVVDKASAKGVDLIFFNRAVEDDATAGQVLGSYDKCAFVGTDAPEAGHMQGKMIGDYLVENFDKVDLNGDGKISYAMMMGQLGNAEAIYRTQFAVEDANAVLTEAGKPELEYFDPTNTDKYQVDQDGAWSATAANNYMTTNLSQYNEGNGNMIELVICNNDGMAEGVISALNDKGYNLGTADSTLIPVFGVDATDAAKQLISDGKMVGTIKQDAEGMADCISIMAQNAAKGAALTDGTDSYNADAEISNKIYVPYAPYTGE</sequence>
<dbReference type="InterPro" id="IPR050555">
    <property type="entry name" value="Bact_Solute-Bind_Prot2"/>
</dbReference>
<evidence type="ECO:0000256" key="6">
    <source>
        <dbReference type="ARBA" id="ARBA00022764"/>
    </source>
</evidence>
<keyword evidence="4" id="KW-0479">Metal-binding</keyword>
<dbReference type="Pfam" id="PF13407">
    <property type="entry name" value="Peripla_BP_4"/>
    <property type="match status" value="1"/>
</dbReference>
<dbReference type="GO" id="GO:0030246">
    <property type="term" value="F:carbohydrate binding"/>
    <property type="evidence" value="ECO:0007669"/>
    <property type="project" value="InterPro"/>
</dbReference>
<evidence type="ECO:0000256" key="10">
    <source>
        <dbReference type="SAM" id="SignalP"/>
    </source>
</evidence>
<gene>
    <name evidence="12" type="ORF">H8S44_06895</name>
</gene>
<dbReference type="AlphaFoldDB" id="A0A923LC76"/>
<evidence type="ECO:0000256" key="8">
    <source>
        <dbReference type="ARBA" id="ARBA00034323"/>
    </source>
</evidence>
<dbReference type="SUPFAM" id="SSF53822">
    <property type="entry name" value="Periplasmic binding protein-like I"/>
    <property type="match status" value="1"/>
</dbReference>
<dbReference type="Proteomes" id="UP000649345">
    <property type="component" value="Unassembled WGS sequence"/>
</dbReference>
<dbReference type="GO" id="GO:0030288">
    <property type="term" value="C:outer membrane-bounded periplasmic space"/>
    <property type="evidence" value="ECO:0007669"/>
    <property type="project" value="TreeGrafter"/>
</dbReference>
<keyword evidence="5 10" id="KW-0732">Signal</keyword>
<comment type="caution">
    <text evidence="12">The sequence shown here is derived from an EMBL/GenBank/DDBJ whole genome shotgun (WGS) entry which is preliminary data.</text>
</comment>
<organism evidence="12 13">
    <name type="scientific">Anaerosacchariphilus hominis</name>
    <dbReference type="NCBI Taxonomy" id="2763017"/>
    <lineage>
        <taxon>Bacteria</taxon>
        <taxon>Bacillati</taxon>
        <taxon>Bacillota</taxon>
        <taxon>Clostridia</taxon>
        <taxon>Lachnospirales</taxon>
        <taxon>Lachnospiraceae</taxon>
        <taxon>Anaerosacchariphilus</taxon>
    </lineage>
</organism>
<evidence type="ECO:0000256" key="2">
    <source>
        <dbReference type="ARBA" id="ARBA00022448"/>
    </source>
</evidence>
<dbReference type="EMBL" id="JACOOR010000003">
    <property type="protein sequence ID" value="MBC5659495.1"/>
    <property type="molecule type" value="Genomic_DNA"/>
</dbReference>
<dbReference type="PANTHER" id="PTHR30036">
    <property type="entry name" value="D-XYLOSE-BINDING PERIPLASMIC PROTEIN"/>
    <property type="match status" value="1"/>
</dbReference>
<evidence type="ECO:0000313" key="12">
    <source>
        <dbReference type="EMBL" id="MBC5659495.1"/>
    </source>
</evidence>
<evidence type="ECO:0000256" key="4">
    <source>
        <dbReference type="ARBA" id="ARBA00022723"/>
    </source>
</evidence>
<keyword evidence="2" id="KW-0813">Transport</keyword>
<evidence type="ECO:0000256" key="7">
    <source>
        <dbReference type="ARBA" id="ARBA00022837"/>
    </source>
</evidence>
<dbReference type="InterPro" id="IPR028082">
    <property type="entry name" value="Peripla_BP_I"/>
</dbReference>
<evidence type="ECO:0000256" key="5">
    <source>
        <dbReference type="ARBA" id="ARBA00022729"/>
    </source>
</evidence>
<evidence type="ECO:0000256" key="3">
    <source>
        <dbReference type="ARBA" id="ARBA00022597"/>
    </source>
</evidence>
<feature type="chain" id="PRO_5039571571" description="D-galactose/methyl-galactoside binding periplasmic protein MglB" evidence="10">
    <location>
        <begin position="21"/>
        <end position="390"/>
    </location>
</feature>
<keyword evidence="3" id="KW-0762">Sugar transport</keyword>
<name>A0A923LC76_9FIRM</name>
<dbReference type="InterPro" id="IPR044085">
    <property type="entry name" value="MglB-like_PBP1"/>
</dbReference>
<dbReference type="Gene3D" id="3.40.50.2300">
    <property type="match status" value="2"/>
</dbReference>
<keyword evidence="6" id="KW-0574">Periplasm</keyword>
<comment type="subunit">
    <text evidence="8">The ABC transporter complex is composed of one ATP-binding protein (MglA), two transmembrane proteins (MglC) and a solute-binding protein (MglB).</text>
</comment>
<keyword evidence="13" id="KW-1185">Reference proteome</keyword>
<proteinExistence type="predicted"/>
<dbReference type="InterPro" id="IPR025997">
    <property type="entry name" value="SBP_2_dom"/>
</dbReference>
<comment type="subcellular location">
    <subcellularLocation>
        <location evidence="1">Cell envelope</location>
    </subcellularLocation>
</comment>
<dbReference type="RefSeq" id="WP_186871847.1">
    <property type="nucleotide sequence ID" value="NZ_JACOOR010000003.1"/>
</dbReference>
<feature type="signal peptide" evidence="10">
    <location>
        <begin position="1"/>
        <end position="20"/>
    </location>
</feature>